<keyword evidence="2" id="KW-1185">Reference proteome</keyword>
<dbReference type="EMBL" id="JAEKNR010000153">
    <property type="protein sequence ID" value="MBJ7599411.1"/>
    <property type="molecule type" value="Genomic_DNA"/>
</dbReference>
<dbReference type="Proteomes" id="UP000612893">
    <property type="component" value="Unassembled WGS sequence"/>
</dbReference>
<organism evidence="1 2">
    <name type="scientific">Candidatus Nephthysia bennettiae</name>
    <dbReference type="NCBI Taxonomy" id="3127016"/>
    <lineage>
        <taxon>Bacteria</taxon>
        <taxon>Bacillati</taxon>
        <taxon>Candidatus Dormiibacterota</taxon>
        <taxon>Candidatus Dormibacteria</taxon>
        <taxon>Candidatus Dormibacterales</taxon>
        <taxon>Candidatus Dormibacteraceae</taxon>
        <taxon>Candidatus Nephthysia</taxon>
    </lineage>
</organism>
<name>A0A934K0Q1_9BACT</name>
<sequence length="63" mass="7208">MNSSRRFRHVKKTLAAAIVAVSSLGLQTCLRTRQPPCPPTRPPQSRLVAELLHRRARHVRRLD</sequence>
<protein>
    <submittedName>
        <fullName evidence="1">Uncharacterized protein</fullName>
    </submittedName>
</protein>
<reference evidence="1" key="1">
    <citation type="submission" date="2020-10" db="EMBL/GenBank/DDBJ databases">
        <title>Ca. Dormibacterota MAGs.</title>
        <authorList>
            <person name="Montgomery K."/>
        </authorList>
    </citation>
    <scope>NUCLEOTIDE SEQUENCE [LARGE SCALE GENOMIC DNA]</scope>
    <source>
        <strain evidence="1">SC8812_S17_10</strain>
    </source>
</reference>
<evidence type="ECO:0000313" key="2">
    <source>
        <dbReference type="Proteomes" id="UP000612893"/>
    </source>
</evidence>
<proteinExistence type="predicted"/>
<accession>A0A934K0Q1</accession>
<comment type="caution">
    <text evidence="1">The sequence shown here is derived from an EMBL/GenBank/DDBJ whole genome shotgun (WGS) entry which is preliminary data.</text>
</comment>
<evidence type="ECO:0000313" key="1">
    <source>
        <dbReference type="EMBL" id="MBJ7599411.1"/>
    </source>
</evidence>
<gene>
    <name evidence="1" type="ORF">JF922_15205</name>
</gene>
<dbReference type="AlphaFoldDB" id="A0A934K0Q1"/>